<keyword evidence="6" id="KW-0165">Cleavage on pair of basic residues</keyword>
<dbReference type="PROSITE" id="PS50011">
    <property type="entry name" value="PROTEIN_KINASE_DOM"/>
    <property type="match status" value="1"/>
</dbReference>
<dbReference type="PROSITE" id="PS50853">
    <property type="entry name" value="FN3"/>
    <property type="match status" value="2"/>
</dbReference>
<feature type="compositionally biased region" description="Gly residues" evidence="24">
    <location>
        <begin position="743"/>
        <end position="754"/>
    </location>
</feature>
<keyword evidence="3" id="KW-1003">Cell membrane</keyword>
<dbReference type="Gene3D" id="2.60.40.10">
    <property type="entry name" value="Immunoglobulins"/>
    <property type="match status" value="4"/>
</dbReference>
<organism evidence="29 31">
    <name type="scientific">Petromyzon marinus</name>
    <name type="common">Sea lamprey</name>
    <dbReference type="NCBI Taxonomy" id="7757"/>
    <lineage>
        <taxon>Eukaryota</taxon>
        <taxon>Metazoa</taxon>
        <taxon>Chordata</taxon>
        <taxon>Craniata</taxon>
        <taxon>Vertebrata</taxon>
        <taxon>Cyclostomata</taxon>
        <taxon>Hyperoartia</taxon>
        <taxon>Petromyzontiformes</taxon>
        <taxon>Petromyzontidae</taxon>
        <taxon>Petromyzon</taxon>
    </lineage>
</organism>
<name>A0AAJ7U621_PETMA</name>
<dbReference type="GO" id="GO:0042593">
    <property type="term" value="P:glucose homeostasis"/>
    <property type="evidence" value="ECO:0007669"/>
    <property type="project" value="TreeGrafter"/>
</dbReference>
<dbReference type="InterPro" id="IPR006212">
    <property type="entry name" value="Furin_repeat"/>
</dbReference>
<dbReference type="KEGG" id="pmrn:116953599"/>
<dbReference type="SUPFAM" id="SSF56112">
    <property type="entry name" value="Protein kinase-like (PK-like)"/>
    <property type="match status" value="1"/>
</dbReference>
<dbReference type="GO" id="GO:0005524">
    <property type="term" value="F:ATP binding"/>
    <property type="evidence" value="ECO:0007669"/>
    <property type="project" value="UniProtKB-UniRule"/>
</dbReference>
<dbReference type="SMART" id="SM00261">
    <property type="entry name" value="FU"/>
    <property type="match status" value="1"/>
</dbReference>
<feature type="binding site" evidence="21">
    <location>
        <position position="1076"/>
    </location>
    <ligand>
        <name>ATP</name>
        <dbReference type="ChEBI" id="CHEBI:30616"/>
    </ligand>
</feature>
<keyword evidence="5" id="KW-0808">Transferase</keyword>
<dbReference type="InterPro" id="IPR003961">
    <property type="entry name" value="FN3_dom"/>
</dbReference>
<evidence type="ECO:0000256" key="13">
    <source>
        <dbReference type="ARBA" id="ARBA00022989"/>
    </source>
</evidence>
<dbReference type="EC" id="2.7.10.1" evidence="23"/>
<evidence type="ECO:0000256" key="14">
    <source>
        <dbReference type="ARBA" id="ARBA00023136"/>
    </source>
</evidence>
<dbReference type="GO" id="GO:0043560">
    <property type="term" value="F:insulin receptor substrate binding"/>
    <property type="evidence" value="ECO:0007669"/>
    <property type="project" value="InterPro"/>
</dbReference>
<dbReference type="CDD" id="cd00064">
    <property type="entry name" value="FU"/>
    <property type="match status" value="1"/>
</dbReference>
<feature type="compositionally biased region" description="Acidic residues" evidence="24">
    <location>
        <begin position="1449"/>
        <end position="1458"/>
    </location>
</feature>
<dbReference type="GO" id="GO:0051897">
    <property type="term" value="P:positive regulation of phosphatidylinositol 3-kinase/protein kinase B signal transduction"/>
    <property type="evidence" value="ECO:0007669"/>
    <property type="project" value="TreeGrafter"/>
</dbReference>
<dbReference type="InterPro" id="IPR020635">
    <property type="entry name" value="Tyr_kinase_cat_dom"/>
</dbReference>
<gene>
    <name evidence="30 31" type="primary">LOC116953599</name>
</gene>
<evidence type="ECO:0000256" key="19">
    <source>
        <dbReference type="ARBA" id="ARBA00051243"/>
    </source>
</evidence>
<evidence type="ECO:0000256" key="8">
    <source>
        <dbReference type="ARBA" id="ARBA00022729"/>
    </source>
</evidence>
<dbReference type="InterPro" id="IPR016246">
    <property type="entry name" value="Tyr_kinase_insulin-like_rcpt"/>
</dbReference>
<evidence type="ECO:0000256" key="3">
    <source>
        <dbReference type="ARBA" id="ARBA00022475"/>
    </source>
</evidence>
<dbReference type="InterPro" id="IPR013783">
    <property type="entry name" value="Ig-like_fold"/>
</dbReference>
<dbReference type="InterPro" id="IPR011009">
    <property type="entry name" value="Kinase-like_dom_sf"/>
</dbReference>
<accession>A0AAJ7U621</accession>
<dbReference type="GO" id="GO:0043410">
    <property type="term" value="P:positive regulation of MAPK cascade"/>
    <property type="evidence" value="ECO:0007669"/>
    <property type="project" value="TreeGrafter"/>
</dbReference>
<evidence type="ECO:0000256" key="23">
    <source>
        <dbReference type="RuleBase" id="RU000312"/>
    </source>
</evidence>
<evidence type="ECO:0000256" key="26">
    <source>
        <dbReference type="SAM" id="SignalP"/>
    </source>
</evidence>
<dbReference type="FunFam" id="2.60.40.10:FF:000108">
    <property type="entry name" value="Tyrosine-protein kinase receptor"/>
    <property type="match status" value="1"/>
</dbReference>
<evidence type="ECO:0000313" key="30">
    <source>
        <dbReference type="RefSeq" id="XP_032829828.1"/>
    </source>
</evidence>
<dbReference type="PANTHER" id="PTHR24416:SF106">
    <property type="entry name" value="INSULIN-LIKE GROWTH FACTOR 1 RECEPTOR"/>
    <property type="match status" value="1"/>
</dbReference>
<dbReference type="SUPFAM" id="SSF49265">
    <property type="entry name" value="Fibronectin type III"/>
    <property type="match status" value="3"/>
</dbReference>
<keyword evidence="29" id="KW-1185">Reference proteome</keyword>
<evidence type="ECO:0000256" key="25">
    <source>
        <dbReference type="SAM" id="Phobius"/>
    </source>
</evidence>
<feature type="binding site" evidence="21">
    <location>
        <position position="1220"/>
    </location>
    <ligand>
        <name>ATP</name>
        <dbReference type="ChEBI" id="CHEBI:30616"/>
    </ligand>
</feature>
<dbReference type="GO" id="GO:0030424">
    <property type="term" value="C:axon"/>
    <property type="evidence" value="ECO:0007669"/>
    <property type="project" value="TreeGrafter"/>
</dbReference>
<feature type="domain" description="Fibronectin type-III" evidence="28">
    <location>
        <begin position="900"/>
        <end position="994"/>
    </location>
</feature>
<dbReference type="InterPro" id="IPR001245">
    <property type="entry name" value="Ser-Thr/Tyr_kinase_cat_dom"/>
</dbReference>
<evidence type="ECO:0000256" key="10">
    <source>
        <dbReference type="ARBA" id="ARBA00022741"/>
    </source>
</evidence>
<dbReference type="PROSITE" id="PS00107">
    <property type="entry name" value="PROTEIN_KINASE_ATP"/>
    <property type="match status" value="1"/>
</dbReference>
<evidence type="ECO:0000256" key="21">
    <source>
        <dbReference type="PIRSR" id="PIRSR000620-2"/>
    </source>
</evidence>
<evidence type="ECO:0000256" key="20">
    <source>
        <dbReference type="PIRSR" id="PIRSR000620-1"/>
    </source>
</evidence>
<evidence type="ECO:0000256" key="18">
    <source>
        <dbReference type="ARBA" id="ARBA00023180"/>
    </source>
</evidence>
<comment type="similarity">
    <text evidence="2">Belongs to the type I cytokine receptor family. Type 2 subfamily.</text>
</comment>
<feature type="region of interest" description="Disordered" evidence="24">
    <location>
        <begin position="795"/>
        <end position="844"/>
    </location>
</feature>
<dbReference type="InterPro" id="IPR000719">
    <property type="entry name" value="Prot_kinase_dom"/>
</dbReference>
<dbReference type="InterPro" id="IPR000494">
    <property type="entry name" value="Rcpt_L-dom"/>
</dbReference>
<feature type="region of interest" description="Disordered" evidence="24">
    <location>
        <begin position="1358"/>
        <end position="1469"/>
    </location>
</feature>
<feature type="chain" id="PRO_5044709452" description="Tyrosine-protein kinase receptor" evidence="26">
    <location>
        <begin position="26"/>
        <end position="1469"/>
    </location>
</feature>
<feature type="binding site" evidence="21">
    <location>
        <begin position="1206"/>
        <end position="1207"/>
    </location>
    <ligand>
        <name>ATP</name>
        <dbReference type="ChEBI" id="CHEBI:30616"/>
    </ligand>
</feature>
<dbReference type="InterPro" id="IPR009030">
    <property type="entry name" value="Growth_fac_rcpt_cys_sf"/>
</dbReference>
<dbReference type="PANTHER" id="PTHR24416">
    <property type="entry name" value="TYROSINE-PROTEIN KINASE RECEPTOR"/>
    <property type="match status" value="1"/>
</dbReference>
<evidence type="ECO:0000256" key="15">
    <source>
        <dbReference type="ARBA" id="ARBA00023137"/>
    </source>
</evidence>
<dbReference type="Gene3D" id="3.80.20.20">
    <property type="entry name" value="Receptor L-domain"/>
    <property type="match status" value="2"/>
</dbReference>
<dbReference type="SUPFAM" id="SSF52058">
    <property type="entry name" value="L domain-like"/>
    <property type="match status" value="2"/>
</dbReference>
<comment type="catalytic activity">
    <reaction evidence="19 23">
        <text>L-tyrosyl-[protein] + ATP = O-phospho-L-tyrosyl-[protein] + ADP + H(+)</text>
        <dbReference type="Rhea" id="RHEA:10596"/>
        <dbReference type="Rhea" id="RHEA-COMP:10136"/>
        <dbReference type="Rhea" id="RHEA-COMP:20101"/>
        <dbReference type="ChEBI" id="CHEBI:15378"/>
        <dbReference type="ChEBI" id="CHEBI:30616"/>
        <dbReference type="ChEBI" id="CHEBI:46858"/>
        <dbReference type="ChEBI" id="CHEBI:61978"/>
        <dbReference type="ChEBI" id="CHEBI:456216"/>
        <dbReference type="EC" id="2.7.10.1"/>
    </reaction>
</comment>
<evidence type="ECO:0000259" key="27">
    <source>
        <dbReference type="PROSITE" id="PS50011"/>
    </source>
</evidence>
<dbReference type="InterPro" id="IPR036941">
    <property type="entry name" value="Rcpt_L-dom_sf"/>
</dbReference>
<keyword evidence="10 21" id="KW-0547">Nucleotide-binding</keyword>
<evidence type="ECO:0000256" key="2">
    <source>
        <dbReference type="ARBA" id="ARBA00008921"/>
    </source>
</evidence>
<dbReference type="InterPro" id="IPR036116">
    <property type="entry name" value="FN3_sf"/>
</dbReference>
<dbReference type="RefSeq" id="XP_032829829.1">
    <property type="nucleotide sequence ID" value="XM_032973938.1"/>
</dbReference>
<dbReference type="Gene3D" id="3.30.200.20">
    <property type="entry name" value="Phosphorylase Kinase, domain 1"/>
    <property type="match status" value="1"/>
</dbReference>
<evidence type="ECO:0000256" key="9">
    <source>
        <dbReference type="ARBA" id="ARBA00022737"/>
    </source>
</evidence>
<feature type="region of interest" description="Disordered" evidence="24">
    <location>
        <begin position="724"/>
        <end position="768"/>
    </location>
</feature>
<feature type="domain" description="Protein kinase" evidence="27">
    <location>
        <begin position="1066"/>
        <end position="1341"/>
    </location>
</feature>
<dbReference type="InterPro" id="IPR050122">
    <property type="entry name" value="RTK"/>
</dbReference>
<keyword evidence="7 23" id="KW-0812">Transmembrane</keyword>
<evidence type="ECO:0000256" key="17">
    <source>
        <dbReference type="ARBA" id="ARBA00023170"/>
    </source>
</evidence>
<dbReference type="SUPFAM" id="SSF57184">
    <property type="entry name" value="Growth factor receptor domain"/>
    <property type="match status" value="1"/>
</dbReference>
<dbReference type="FunFam" id="1.10.510.10:FF:000050">
    <property type="entry name" value="Tyrosine-protein kinase receptor"/>
    <property type="match status" value="1"/>
</dbReference>
<feature type="binding site" evidence="21">
    <location>
        <begin position="1147"/>
        <end position="1153"/>
    </location>
    <ligand>
        <name>ATP</name>
        <dbReference type="ChEBI" id="CHEBI:30616"/>
    </ligand>
</feature>
<dbReference type="GO" id="GO:0046328">
    <property type="term" value="P:regulation of JNK cascade"/>
    <property type="evidence" value="ECO:0007669"/>
    <property type="project" value="TreeGrafter"/>
</dbReference>
<dbReference type="CDD" id="cd00063">
    <property type="entry name" value="FN3"/>
    <property type="match status" value="2"/>
</dbReference>
<feature type="domain" description="Fibronectin type-III" evidence="28">
    <location>
        <begin position="660"/>
        <end position="768"/>
    </location>
</feature>
<dbReference type="InterPro" id="IPR008266">
    <property type="entry name" value="Tyr_kinase_AS"/>
</dbReference>
<dbReference type="InterPro" id="IPR002011">
    <property type="entry name" value="Tyr_kinase_rcpt_2_CS"/>
</dbReference>
<dbReference type="Gene3D" id="1.10.510.10">
    <property type="entry name" value="Transferase(Phosphotransferase) domain 1"/>
    <property type="match status" value="1"/>
</dbReference>
<dbReference type="InterPro" id="IPR003529">
    <property type="entry name" value="Hematopoietin_rcpt_Gp130_CS"/>
</dbReference>
<evidence type="ECO:0000256" key="12">
    <source>
        <dbReference type="ARBA" id="ARBA00022840"/>
    </source>
</evidence>
<dbReference type="FunFam" id="3.80.20.20:FF:000002">
    <property type="entry name" value="Tyrosine-protein kinase receptor"/>
    <property type="match status" value="1"/>
</dbReference>
<dbReference type="SMART" id="SM00060">
    <property type="entry name" value="FN3"/>
    <property type="match status" value="3"/>
</dbReference>
<dbReference type="Pfam" id="PF07714">
    <property type="entry name" value="PK_Tyr_Ser-Thr"/>
    <property type="match status" value="1"/>
</dbReference>
<dbReference type="GO" id="GO:0048009">
    <property type="term" value="P:insulin-like growth factor receptor signaling pathway"/>
    <property type="evidence" value="ECO:0007669"/>
    <property type="project" value="TreeGrafter"/>
</dbReference>
<keyword evidence="11" id="KW-0418">Kinase</keyword>
<evidence type="ECO:0000256" key="7">
    <source>
        <dbReference type="ARBA" id="ARBA00022692"/>
    </source>
</evidence>
<dbReference type="SMART" id="SM00219">
    <property type="entry name" value="TyrKc"/>
    <property type="match status" value="1"/>
</dbReference>
<keyword evidence="14 25" id="KW-0472">Membrane</keyword>
<dbReference type="InterPro" id="IPR017441">
    <property type="entry name" value="Protein_kinase_ATP_BS"/>
</dbReference>
<dbReference type="InterPro" id="IPR006211">
    <property type="entry name" value="Furin-like_Cys-rich_dom"/>
</dbReference>
<reference evidence="30 31" key="1">
    <citation type="submission" date="2025-04" db="UniProtKB">
        <authorList>
            <consortium name="RefSeq"/>
        </authorList>
    </citation>
    <scope>IDENTIFICATION</scope>
    <source>
        <tissue evidence="30 31">Sperm</tissue>
    </source>
</reference>
<dbReference type="PROSITE" id="PS01353">
    <property type="entry name" value="HEMATOPO_REC_L_F2"/>
    <property type="match status" value="1"/>
</dbReference>
<evidence type="ECO:0000256" key="1">
    <source>
        <dbReference type="ARBA" id="ARBA00004251"/>
    </source>
</evidence>
<keyword evidence="15" id="KW-0829">Tyrosine-protein kinase</keyword>
<dbReference type="Pfam" id="PF01030">
    <property type="entry name" value="Recep_L_domain"/>
    <property type="match status" value="2"/>
</dbReference>
<dbReference type="Proteomes" id="UP001318040">
    <property type="component" value="Chromosome 52"/>
</dbReference>
<evidence type="ECO:0000256" key="22">
    <source>
        <dbReference type="PROSITE-ProRule" id="PRU10141"/>
    </source>
</evidence>
<evidence type="ECO:0000256" key="24">
    <source>
        <dbReference type="SAM" id="MobiDB-lite"/>
    </source>
</evidence>
<dbReference type="Pfam" id="PF00757">
    <property type="entry name" value="Furin-like"/>
    <property type="match status" value="2"/>
</dbReference>
<keyword evidence="16" id="KW-1015">Disulfide bond</keyword>
<feature type="transmembrane region" description="Helical" evidence="25">
    <location>
        <begin position="1001"/>
        <end position="1026"/>
    </location>
</feature>
<keyword evidence="9" id="KW-0677">Repeat</keyword>
<evidence type="ECO:0000313" key="31">
    <source>
        <dbReference type="RefSeq" id="XP_032829829.1"/>
    </source>
</evidence>
<evidence type="ECO:0000256" key="5">
    <source>
        <dbReference type="ARBA" id="ARBA00022679"/>
    </source>
</evidence>
<evidence type="ECO:0000256" key="16">
    <source>
        <dbReference type="ARBA" id="ARBA00023157"/>
    </source>
</evidence>
<feature type="compositionally biased region" description="Low complexity" evidence="24">
    <location>
        <begin position="1419"/>
        <end position="1434"/>
    </location>
</feature>
<dbReference type="GO" id="GO:0004896">
    <property type="term" value="F:cytokine receptor activity"/>
    <property type="evidence" value="ECO:0007669"/>
    <property type="project" value="InterPro"/>
</dbReference>
<evidence type="ECO:0000256" key="11">
    <source>
        <dbReference type="ARBA" id="ARBA00022777"/>
    </source>
</evidence>
<dbReference type="Gene3D" id="2.10.220.10">
    <property type="entry name" value="Hormone Receptor, Insulin-like Growth Factor Receptor 1, Chain A, domain 2"/>
    <property type="match status" value="1"/>
</dbReference>
<sequence>MESPMCSRLLLLCLCCVATSSLASAKICLSTDVRNDIASLAQLENCTVIDGYLQILLIFNTKVEDFTGLSFPKLTMITEYLVLFRVNGLESLKNLFPNLTVIRGTRLFYNYALVIYEMLDMKEIGLPSLRNITRGAVRIEKNADLCYLNTVDWSLVLDSEQNNYVAGNKPAKECGDVCPGDADGNSRCEKTLKNGNFACRCWSSEHCQQVCDTKCGRRACSSAGDCCHDECLGGCSAPDDPLACVACRHYVHVDGAAARCVPDCPAGTYRFKGWRCVTAAFCRVLHEACVREVEESEEQPMMTMGGGGGAVGAGTMSAGLGLGGGGGGGLSDRECINWVLHDGECRPECPSGYTMENETSMSCKKCDGLCPKVCYVGTKVIDSVTAAQELHGCTIIEGNLVINIRGGNNIATELEANLGLIEEVTGSVKIKRSYALVSLSFFRNLHTIHGDSQDPGNHSFYVLDNQNLQQLWDWDKHNLTIRKGKMFFHFNPKLCLSEIYTMEEKTHTKGRQEDSDISLKTNGDQASCESTVLTFTQIQMTFDKILLRWQSYRLPDYRDLLGFVVFYKEAPYQNVTEFDGQDACGSNSWTSVDVDPPPLKGNGGGNSWGSSSPGILLRGLQPWTQYAIFVKAFVLTSSDEGRGNNGAKSKIIYLRTNASTPSTPQDVFSVSNSSSQLLVKWRPPAFPNGNVTSYVVRWQQQAENTELYEFDYCLPGLKVPTRDHASGTIDEGVRPNGTDGADGRGGGGGGGGGDESTCARPKQEAELDREKEHAAFQKAFENFLHNWIFVPRPSRRRRDVSSGGEGTVAGDAKVTIAPSNSTAGTARPPLAPTESHEPKSFPVGQKSVHVHDRTVISGLQHFTLYLVNVQTCNHEAERVGCSTPSYVFARTMPEAGADDIVGPVTYKIAEDGGVQLMWAEPERPNGLILLYEVLYRRDQEPENPKCVSRSQYQKVGGCKMFLPIPGKYTAKVRATSLAGNGSWTEPITFTISDHSYNSNDVVVPVVVTLTIVVIAGIVLFALVFVFRKRNNADVPLGRLYTSDNPEYVSANEMYVPDEWEVLRDKIVLLRELGQGSFGMVYEGLARGIVPDEVETRVAVKTVNDGASMRECIEFLNEASVMKSFSCHHVVRLLGVVSLAQPTLVVMELMTNGDLKSYLRSLRPDAENNPKRPAPTLKEMVQMAGEIADGMAYLNAKKFVHRDLAARNCMVAHDFTVKIGDFGMTRDIYETDYYRKGGKGLLPVRWMSPESLRDGVFTTYSDVWSFGVVLWEIATLAEQPYQGMSNEQVLKFVMDGGLLERPDNCLDKLYELMRLCWQYNPRMRPTFLEIIGSMKDDLRPSFHDLSFYYSDENRVGCGPSAEPDEWPCSDGDPESVPLTPAVSFHSVREFARDNGGGGDGGAPPNRCRPAQAEPPRGDPGRASATGGGPSASSPGDAREERPLVFCAAADDADDDDEGVERDRHLPQSSC</sequence>
<feature type="active site" description="Proton donor/acceptor" evidence="20">
    <location>
        <position position="1202"/>
    </location>
</feature>
<dbReference type="GO" id="GO:0005009">
    <property type="term" value="F:insulin receptor activity"/>
    <property type="evidence" value="ECO:0007669"/>
    <property type="project" value="TreeGrafter"/>
</dbReference>
<dbReference type="GO" id="GO:0043548">
    <property type="term" value="F:phosphatidylinositol 3-kinase binding"/>
    <property type="evidence" value="ECO:0007669"/>
    <property type="project" value="InterPro"/>
</dbReference>
<dbReference type="PROSITE" id="PS00109">
    <property type="entry name" value="PROTEIN_KINASE_TYR"/>
    <property type="match status" value="1"/>
</dbReference>
<dbReference type="FunFam" id="3.30.200.20:FF:000026">
    <property type="entry name" value="Tyrosine-protein kinase receptor"/>
    <property type="match status" value="1"/>
</dbReference>
<evidence type="ECO:0000256" key="6">
    <source>
        <dbReference type="ARBA" id="ARBA00022685"/>
    </source>
</evidence>
<keyword evidence="12 21" id="KW-0067">ATP-binding</keyword>
<keyword evidence="13 25" id="KW-1133">Transmembrane helix</keyword>
<dbReference type="PIRSF" id="PIRSF000620">
    <property type="entry name" value="Insulin_receptor"/>
    <property type="match status" value="1"/>
</dbReference>
<dbReference type="FunFam" id="3.80.20.20:FF:000001">
    <property type="entry name" value="Tyrosine-protein kinase receptor"/>
    <property type="match status" value="1"/>
</dbReference>
<feature type="binding site" evidence="21 22">
    <location>
        <position position="1100"/>
    </location>
    <ligand>
        <name>ATP</name>
        <dbReference type="ChEBI" id="CHEBI:30616"/>
    </ligand>
</feature>
<keyword evidence="17 23" id="KW-0675">Receptor</keyword>
<evidence type="ECO:0000256" key="4">
    <source>
        <dbReference type="ARBA" id="ARBA00022553"/>
    </source>
</evidence>
<feature type="signal peptide" evidence="26">
    <location>
        <begin position="1"/>
        <end position="25"/>
    </location>
</feature>
<dbReference type="FunFam" id="2.60.40.10:FF:000087">
    <property type="entry name" value="Tyrosine-protein kinase receptor"/>
    <property type="match status" value="1"/>
</dbReference>
<dbReference type="PROSITE" id="PS00239">
    <property type="entry name" value="RECEPTOR_TYR_KIN_II"/>
    <property type="match status" value="1"/>
</dbReference>
<feature type="compositionally biased region" description="Acidic residues" evidence="24">
    <location>
        <begin position="1361"/>
        <end position="1372"/>
    </location>
</feature>
<dbReference type="PRINTS" id="PR00109">
    <property type="entry name" value="TYRKINASE"/>
</dbReference>
<keyword evidence="18" id="KW-0325">Glycoprotein</keyword>
<keyword evidence="8 26" id="KW-0732">Signal</keyword>
<dbReference type="GO" id="GO:0005899">
    <property type="term" value="C:insulin receptor complex"/>
    <property type="evidence" value="ECO:0007669"/>
    <property type="project" value="TreeGrafter"/>
</dbReference>
<dbReference type="RefSeq" id="XP_032829828.1">
    <property type="nucleotide sequence ID" value="XM_032973937.1"/>
</dbReference>
<protein>
    <recommendedName>
        <fullName evidence="23">Tyrosine-protein kinase receptor</fullName>
        <ecNumber evidence="23">2.7.10.1</ecNumber>
    </recommendedName>
</protein>
<evidence type="ECO:0000259" key="28">
    <source>
        <dbReference type="PROSITE" id="PS50853"/>
    </source>
</evidence>
<proteinExistence type="inferred from homology"/>
<comment type="subcellular location">
    <subcellularLocation>
        <location evidence="1">Cell membrane</location>
        <topology evidence="1">Single-pass type I membrane protein</topology>
    </subcellularLocation>
</comment>
<comment type="similarity">
    <text evidence="23">Belongs to the protein kinase superfamily. Tyr protein kinase family. Insulin receptor subfamily.</text>
</comment>
<feature type="compositionally biased region" description="Basic and acidic residues" evidence="24">
    <location>
        <begin position="1459"/>
        <end position="1469"/>
    </location>
</feature>
<keyword evidence="4 23" id="KW-0597">Phosphoprotein</keyword>
<evidence type="ECO:0000313" key="29">
    <source>
        <dbReference type="Proteomes" id="UP001318040"/>
    </source>
</evidence>